<organism evidence="3 4">
    <name type="scientific">Acer saccharum</name>
    <name type="common">Sugar maple</name>
    <dbReference type="NCBI Taxonomy" id="4024"/>
    <lineage>
        <taxon>Eukaryota</taxon>
        <taxon>Viridiplantae</taxon>
        <taxon>Streptophyta</taxon>
        <taxon>Embryophyta</taxon>
        <taxon>Tracheophyta</taxon>
        <taxon>Spermatophyta</taxon>
        <taxon>Magnoliopsida</taxon>
        <taxon>eudicotyledons</taxon>
        <taxon>Gunneridae</taxon>
        <taxon>Pentapetalae</taxon>
        <taxon>rosids</taxon>
        <taxon>malvids</taxon>
        <taxon>Sapindales</taxon>
        <taxon>Sapindaceae</taxon>
        <taxon>Hippocastanoideae</taxon>
        <taxon>Acereae</taxon>
        <taxon>Acer</taxon>
    </lineage>
</organism>
<evidence type="ECO:0000313" key="4">
    <source>
        <dbReference type="Proteomes" id="UP001168877"/>
    </source>
</evidence>
<comment type="caution">
    <text evidence="3">The sequence shown here is derived from an EMBL/GenBank/DDBJ whole genome shotgun (WGS) entry which is preliminary data.</text>
</comment>
<dbReference type="Pfam" id="PF00078">
    <property type="entry name" value="RVT_1"/>
    <property type="match status" value="1"/>
</dbReference>
<proteinExistence type="predicted"/>
<dbReference type="AlphaFoldDB" id="A0AA39SLB2"/>
<dbReference type="InterPro" id="IPR043502">
    <property type="entry name" value="DNA/RNA_pol_sf"/>
</dbReference>
<feature type="compositionally biased region" description="Basic and acidic residues" evidence="1">
    <location>
        <begin position="38"/>
        <end position="51"/>
    </location>
</feature>
<dbReference type="Gene3D" id="3.30.70.270">
    <property type="match status" value="1"/>
</dbReference>
<evidence type="ECO:0000259" key="2">
    <source>
        <dbReference type="Pfam" id="PF00078"/>
    </source>
</evidence>
<dbReference type="SUPFAM" id="SSF56672">
    <property type="entry name" value="DNA/RNA polymerases"/>
    <property type="match status" value="1"/>
</dbReference>
<feature type="domain" description="Reverse transcriptase" evidence="2">
    <location>
        <begin position="163"/>
        <end position="258"/>
    </location>
</feature>
<dbReference type="Proteomes" id="UP001168877">
    <property type="component" value="Unassembled WGS sequence"/>
</dbReference>
<dbReference type="CDD" id="cd01647">
    <property type="entry name" value="RT_LTR"/>
    <property type="match status" value="1"/>
</dbReference>
<protein>
    <recommendedName>
        <fullName evidence="2">Reverse transcriptase domain-containing protein</fullName>
    </recommendedName>
</protein>
<reference evidence="3" key="2">
    <citation type="submission" date="2023-06" db="EMBL/GenBank/DDBJ databases">
        <authorList>
            <person name="Swenson N.G."/>
            <person name="Wegrzyn J.L."/>
            <person name="Mcevoy S.L."/>
        </authorList>
    </citation>
    <scope>NUCLEOTIDE SEQUENCE</scope>
    <source>
        <strain evidence="3">NS2018</strain>
        <tissue evidence="3">Leaf</tissue>
    </source>
</reference>
<reference evidence="3" key="1">
    <citation type="journal article" date="2022" name="Plant J.">
        <title>Strategies of tolerance reflected in two North American maple genomes.</title>
        <authorList>
            <person name="McEvoy S.L."/>
            <person name="Sezen U.U."/>
            <person name="Trouern-Trend A."/>
            <person name="McMahon S.M."/>
            <person name="Schaberg P.G."/>
            <person name="Yang J."/>
            <person name="Wegrzyn J.L."/>
            <person name="Swenson N.G."/>
        </authorList>
    </citation>
    <scope>NUCLEOTIDE SEQUENCE</scope>
    <source>
        <strain evidence="3">NS2018</strain>
    </source>
</reference>
<feature type="region of interest" description="Disordered" evidence="1">
    <location>
        <begin position="30"/>
        <end position="52"/>
    </location>
</feature>
<dbReference type="PANTHER" id="PTHR24559:SF431">
    <property type="entry name" value="RNA-DIRECTED DNA POLYMERASE HOMOLOG"/>
    <property type="match status" value="1"/>
</dbReference>
<gene>
    <name evidence="3" type="ORF">LWI29_017990</name>
</gene>
<dbReference type="InterPro" id="IPR053134">
    <property type="entry name" value="RNA-dir_DNA_polymerase"/>
</dbReference>
<sequence length="263" mass="30051">MARRANLSIFKDKTGMETLGIFEVNKEVQEENPGTFELDPRDKTGREKEEPTESIILDESEPDKTVKIGARLAEQVKINVSNLLKEYKEIFAWSHEDMPGINRSVISHNLAIDEKSKPMVQKRRSFNSERSAAIKEEVSKLLATGSIKEVKYPKWVANIVLMKKKNNQWRMCVDFIDLNKTCPKDSFPLPRIDQLVDATAGHEMLSFMDAYSGYNQIKMHKPDEEKTAFTTDQGLYYYTVMLFGLKNAGATYQGLVNRSSLDK</sequence>
<evidence type="ECO:0000313" key="3">
    <source>
        <dbReference type="EMBL" id="KAK0592370.1"/>
    </source>
</evidence>
<accession>A0AA39SLB2</accession>
<name>A0AA39SLB2_ACESA</name>
<dbReference type="Gene3D" id="3.10.10.10">
    <property type="entry name" value="HIV Type 1 Reverse Transcriptase, subunit A, domain 1"/>
    <property type="match status" value="1"/>
</dbReference>
<keyword evidence="4" id="KW-1185">Reference proteome</keyword>
<evidence type="ECO:0000256" key="1">
    <source>
        <dbReference type="SAM" id="MobiDB-lite"/>
    </source>
</evidence>
<dbReference type="InterPro" id="IPR043128">
    <property type="entry name" value="Rev_trsase/Diguanyl_cyclase"/>
</dbReference>
<dbReference type="InterPro" id="IPR000477">
    <property type="entry name" value="RT_dom"/>
</dbReference>
<dbReference type="EMBL" id="JAUESC010000380">
    <property type="protein sequence ID" value="KAK0592370.1"/>
    <property type="molecule type" value="Genomic_DNA"/>
</dbReference>
<dbReference type="PANTHER" id="PTHR24559">
    <property type="entry name" value="TRANSPOSON TY3-I GAG-POL POLYPROTEIN"/>
    <property type="match status" value="1"/>
</dbReference>